<accession>A0ABP9NHZ0</accession>
<organism evidence="1 2">
    <name type="scientific">Pseudonocardia adelaidensis</name>
    <dbReference type="NCBI Taxonomy" id="648754"/>
    <lineage>
        <taxon>Bacteria</taxon>
        <taxon>Bacillati</taxon>
        <taxon>Actinomycetota</taxon>
        <taxon>Actinomycetes</taxon>
        <taxon>Pseudonocardiales</taxon>
        <taxon>Pseudonocardiaceae</taxon>
        <taxon>Pseudonocardia</taxon>
    </lineage>
</organism>
<dbReference type="Proteomes" id="UP001500804">
    <property type="component" value="Unassembled WGS sequence"/>
</dbReference>
<sequence>MDQVVPLQEEPDACEPIVVQVLQRGGQLQTQLELSHQNLAEERRHARESTAGVSCSRATKIRSIGCQWLPQRPCATETADHGTGSARAPSLPGMSIDLTRPFRGSAAVSAGLLTWGQLRGLRFQRLFLDVYAPARLEPDLALRSAAAAVLVEGRGVLAGYSAAELLDASCGPADAPAEVLLVRSGRQSYRCPGLPVHRDLVESGEITAVGP</sequence>
<evidence type="ECO:0000313" key="1">
    <source>
        <dbReference type="EMBL" id="GAA5118679.1"/>
    </source>
</evidence>
<dbReference type="EMBL" id="BAABJO010000007">
    <property type="protein sequence ID" value="GAA5118679.1"/>
    <property type="molecule type" value="Genomic_DNA"/>
</dbReference>
<evidence type="ECO:0000313" key="2">
    <source>
        <dbReference type="Proteomes" id="UP001500804"/>
    </source>
</evidence>
<reference evidence="2" key="1">
    <citation type="journal article" date="2019" name="Int. J. Syst. Evol. Microbiol.">
        <title>The Global Catalogue of Microorganisms (GCM) 10K type strain sequencing project: providing services to taxonomists for standard genome sequencing and annotation.</title>
        <authorList>
            <consortium name="The Broad Institute Genomics Platform"/>
            <consortium name="The Broad Institute Genome Sequencing Center for Infectious Disease"/>
            <person name="Wu L."/>
            <person name="Ma J."/>
        </authorList>
    </citation>
    <scope>NUCLEOTIDE SEQUENCE [LARGE SCALE GENOMIC DNA]</scope>
    <source>
        <strain evidence="2">JCM 18302</strain>
    </source>
</reference>
<proteinExistence type="predicted"/>
<keyword evidence="2" id="KW-1185">Reference proteome</keyword>
<gene>
    <name evidence="1" type="ORF">GCM10023320_23160</name>
</gene>
<name>A0ABP9NHZ0_9PSEU</name>
<comment type="caution">
    <text evidence="1">The sequence shown here is derived from an EMBL/GenBank/DDBJ whole genome shotgun (WGS) entry which is preliminary data.</text>
</comment>
<evidence type="ECO:0008006" key="3">
    <source>
        <dbReference type="Google" id="ProtNLM"/>
    </source>
</evidence>
<protein>
    <recommendedName>
        <fullName evidence="3">UTRA domain-containing protein</fullName>
    </recommendedName>
</protein>